<keyword evidence="2 5" id="KW-0812">Transmembrane</keyword>
<feature type="transmembrane region" description="Helical" evidence="5">
    <location>
        <begin position="239"/>
        <end position="260"/>
    </location>
</feature>
<organism evidence="7 8">
    <name type="scientific">Aquabacterium soli</name>
    <dbReference type="NCBI Taxonomy" id="2493092"/>
    <lineage>
        <taxon>Bacteria</taxon>
        <taxon>Pseudomonadati</taxon>
        <taxon>Pseudomonadota</taxon>
        <taxon>Betaproteobacteria</taxon>
        <taxon>Burkholderiales</taxon>
        <taxon>Aquabacterium</taxon>
    </lineage>
</organism>
<dbReference type="OrthoDB" id="8524934at2"/>
<dbReference type="Pfam" id="PF00892">
    <property type="entry name" value="EamA"/>
    <property type="match status" value="2"/>
</dbReference>
<evidence type="ECO:0000256" key="1">
    <source>
        <dbReference type="ARBA" id="ARBA00004141"/>
    </source>
</evidence>
<comment type="caution">
    <text evidence="7">The sequence shown here is derived from an EMBL/GenBank/DDBJ whole genome shotgun (WGS) entry which is preliminary data.</text>
</comment>
<dbReference type="SUPFAM" id="SSF103481">
    <property type="entry name" value="Multidrug resistance efflux transporter EmrE"/>
    <property type="match status" value="2"/>
</dbReference>
<evidence type="ECO:0000256" key="4">
    <source>
        <dbReference type="ARBA" id="ARBA00023136"/>
    </source>
</evidence>
<keyword evidence="8" id="KW-1185">Reference proteome</keyword>
<feature type="transmembrane region" description="Helical" evidence="5">
    <location>
        <begin position="28"/>
        <end position="46"/>
    </location>
</feature>
<feature type="transmembrane region" description="Helical" evidence="5">
    <location>
        <begin position="177"/>
        <end position="197"/>
    </location>
</feature>
<accession>A0A3R8T8X8</accession>
<sequence length="290" mass="31384">MVLATVLFAGMGVCVKLASSEVTTAEVVFFRGLVGAIMIGALAWRQRLPLRTKVLRQHFWRSVAGVSALSLWFYTIGHLPLATAVTLNYMSSVWMGVFLITLQLWRRWRKVPHRAIAPALLVAVLVGFIGVALVLRPTIQREQWLAGLLGLISGGLSAWAYLQVASLGRSGEPEHRVVFYFSAFGTLAGLALMGIVHLGNEQPWASPSLATWGWLLGIGVFATLAQLAMTRAYALGQPLAMASLQYLGIVHAFVLGVWLFGEPVHLLSIVGTALIVLAGVWASRSASSLR</sequence>
<dbReference type="AlphaFoldDB" id="A0A3R8T8X8"/>
<proteinExistence type="predicted"/>
<feature type="domain" description="EamA" evidence="6">
    <location>
        <begin position="1"/>
        <end position="99"/>
    </location>
</feature>
<dbReference type="PANTHER" id="PTHR22911">
    <property type="entry name" value="ACYL-MALONYL CONDENSING ENZYME-RELATED"/>
    <property type="match status" value="1"/>
</dbReference>
<feature type="transmembrane region" description="Helical" evidence="5">
    <location>
        <begin position="266"/>
        <end position="283"/>
    </location>
</feature>
<comment type="subcellular location">
    <subcellularLocation>
        <location evidence="1">Membrane</location>
        <topology evidence="1">Multi-pass membrane protein</topology>
    </subcellularLocation>
</comment>
<protein>
    <submittedName>
        <fullName evidence="7">DMT family transporter</fullName>
    </submittedName>
</protein>
<feature type="transmembrane region" description="Helical" evidence="5">
    <location>
        <begin position="117"/>
        <end position="139"/>
    </location>
</feature>
<dbReference type="InterPro" id="IPR000620">
    <property type="entry name" value="EamA_dom"/>
</dbReference>
<dbReference type="PANTHER" id="PTHR22911:SF6">
    <property type="entry name" value="SOLUTE CARRIER FAMILY 35 MEMBER G1"/>
    <property type="match status" value="1"/>
</dbReference>
<feature type="domain" description="EamA" evidence="6">
    <location>
        <begin position="147"/>
        <end position="278"/>
    </location>
</feature>
<gene>
    <name evidence="7" type="ORF">EIP75_21320</name>
</gene>
<reference evidence="7 8" key="1">
    <citation type="submission" date="2018-12" db="EMBL/GenBank/DDBJ databases">
        <title>The whole draft genome of Aquabacterium sp. SJQ9.</title>
        <authorList>
            <person name="Sun L."/>
            <person name="Gao X."/>
            <person name="Chen W."/>
            <person name="Huang K."/>
        </authorList>
    </citation>
    <scope>NUCLEOTIDE SEQUENCE [LARGE SCALE GENOMIC DNA]</scope>
    <source>
        <strain evidence="7 8">SJQ9</strain>
    </source>
</reference>
<evidence type="ECO:0000256" key="2">
    <source>
        <dbReference type="ARBA" id="ARBA00022692"/>
    </source>
</evidence>
<feature type="transmembrane region" description="Helical" evidence="5">
    <location>
        <begin position="145"/>
        <end position="165"/>
    </location>
</feature>
<evidence type="ECO:0000259" key="6">
    <source>
        <dbReference type="Pfam" id="PF00892"/>
    </source>
</evidence>
<evidence type="ECO:0000256" key="3">
    <source>
        <dbReference type="ARBA" id="ARBA00022989"/>
    </source>
</evidence>
<keyword evidence="4 5" id="KW-0472">Membrane</keyword>
<evidence type="ECO:0000313" key="7">
    <source>
        <dbReference type="EMBL" id="RRS02326.1"/>
    </source>
</evidence>
<evidence type="ECO:0000313" key="8">
    <source>
        <dbReference type="Proteomes" id="UP000269265"/>
    </source>
</evidence>
<dbReference type="GO" id="GO:0016020">
    <property type="term" value="C:membrane"/>
    <property type="evidence" value="ECO:0007669"/>
    <property type="project" value="UniProtKB-SubCell"/>
</dbReference>
<name>A0A3R8T8X8_9BURK</name>
<dbReference type="InterPro" id="IPR037185">
    <property type="entry name" value="EmrE-like"/>
</dbReference>
<dbReference type="EMBL" id="RSED01000025">
    <property type="protein sequence ID" value="RRS02326.1"/>
    <property type="molecule type" value="Genomic_DNA"/>
</dbReference>
<dbReference type="Proteomes" id="UP000269265">
    <property type="component" value="Unassembled WGS sequence"/>
</dbReference>
<evidence type="ECO:0000256" key="5">
    <source>
        <dbReference type="SAM" id="Phobius"/>
    </source>
</evidence>
<keyword evidence="3 5" id="KW-1133">Transmembrane helix</keyword>
<feature type="transmembrane region" description="Helical" evidence="5">
    <location>
        <begin position="209"/>
        <end position="227"/>
    </location>
</feature>